<evidence type="ECO:0000256" key="5">
    <source>
        <dbReference type="ARBA" id="ARBA00023136"/>
    </source>
</evidence>
<gene>
    <name evidence="8" type="ORF">ACFSKK_02440</name>
</gene>
<dbReference type="CDD" id="cd01949">
    <property type="entry name" value="GGDEF"/>
    <property type="match status" value="1"/>
</dbReference>
<evidence type="ECO:0000313" key="8">
    <source>
        <dbReference type="EMBL" id="MFD2212567.1"/>
    </source>
</evidence>
<dbReference type="Gene3D" id="3.30.450.20">
    <property type="entry name" value="PAS domain"/>
    <property type="match status" value="2"/>
</dbReference>
<dbReference type="PANTHER" id="PTHR45138">
    <property type="entry name" value="REGULATORY COMPONENTS OF SENSORY TRANSDUCTION SYSTEM"/>
    <property type="match status" value="1"/>
</dbReference>
<evidence type="ECO:0000256" key="4">
    <source>
        <dbReference type="ARBA" id="ARBA00022989"/>
    </source>
</evidence>
<dbReference type="Pfam" id="PF00990">
    <property type="entry name" value="GGDEF"/>
    <property type="match status" value="1"/>
</dbReference>
<dbReference type="GO" id="GO:0052621">
    <property type="term" value="F:diguanylate cyclase activity"/>
    <property type="evidence" value="ECO:0007669"/>
    <property type="project" value="UniProtKB-EC"/>
</dbReference>
<accession>A0ABW5BR46</accession>
<keyword evidence="8" id="KW-0808">Transferase</keyword>
<dbReference type="InterPro" id="IPR029151">
    <property type="entry name" value="Sensor-like_sf"/>
</dbReference>
<evidence type="ECO:0000313" key="9">
    <source>
        <dbReference type="Proteomes" id="UP001597318"/>
    </source>
</evidence>
<dbReference type="PANTHER" id="PTHR45138:SF9">
    <property type="entry name" value="DIGUANYLATE CYCLASE DGCM-RELATED"/>
    <property type="match status" value="1"/>
</dbReference>
<dbReference type="RefSeq" id="WP_379049881.1">
    <property type="nucleotide sequence ID" value="NZ_JBHUIK010000001.1"/>
</dbReference>
<keyword evidence="2" id="KW-1003">Cell membrane</keyword>
<dbReference type="SUPFAM" id="SSF103190">
    <property type="entry name" value="Sensory domain-like"/>
    <property type="match status" value="1"/>
</dbReference>
<protein>
    <submittedName>
        <fullName evidence="8">Diguanylate cyclase</fullName>
        <ecNumber evidence="8">2.7.7.65</ecNumber>
    </submittedName>
</protein>
<dbReference type="CDD" id="cd18773">
    <property type="entry name" value="PDC1_HK_sensor"/>
    <property type="match status" value="1"/>
</dbReference>
<evidence type="ECO:0000256" key="3">
    <source>
        <dbReference type="ARBA" id="ARBA00022692"/>
    </source>
</evidence>
<dbReference type="InterPro" id="IPR043128">
    <property type="entry name" value="Rev_trsase/Diguanyl_cyclase"/>
</dbReference>
<reference evidence="9" key="1">
    <citation type="journal article" date="2019" name="Int. J. Syst. Evol. Microbiol.">
        <title>The Global Catalogue of Microorganisms (GCM) 10K type strain sequencing project: providing services to taxonomists for standard genome sequencing and annotation.</title>
        <authorList>
            <consortium name="The Broad Institute Genomics Platform"/>
            <consortium name="The Broad Institute Genome Sequencing Center for Infectious Disease"/>
            <person name="Wu L."/>
            <person name="Ma J."/>
        </authorList>
    </citation>
    <scope>NUCLEOTIDE SEQUENCE [LARGE SCALE GENOMIC DNA]</scope>
    <source>
        <strain evidence="9">CGMCC 1.15474</strain>
    </source>
</reference>
<dbReference type="EMBL" id="JBHUIK010000001">
    <property type="protein sequence ID" value="MFD2212567.1"/>
    <property type="molecule type" value="Genomic_DNA"/>
</dbReference>
<dbReference type="Pfam" id="PF02743">
    <property type="entry name" value="dCache_1"/>
    <property type="match status" value="1"/>
</dbReference>
<keyword evidence="9" id="KW-1185">Reference proteome</keyword>
<dbReference type="SMART" id="SM00267">
    <property type="entry name" value="GGDEF"/>
    <property type="match status" value="1"/>
</dbReference>
<dbReference type="Gene3D" id="3.30.70.270">
    <property type="match status" value="1"/>
</dbReference>
<proteinExistence type="predicted"/>
<dbReference type="InterPro" id="IPR050469">
    <property type="entry name" value="Diguanylate_Cyclase"/>
</dbReference>
<evidence type="ECO:0000259" key="7">
    <source>
        <dbReference type="PROSITE" id="PS50887"/>
    </source>
</evidence>
<feature type="domain" description="GGDEF" evidence="7">
    <location>
        <begin position="393"/>
        <end position="523"/>
    </location>
</feature>
<keyword evidence="8" id="KW-0548">Nucleotidyltransferase</keyword>
<keyword evidence="5 6" id="KW-0472">Membrane</keyword>
<comment type="subcellular location">
    <subcellularLocation>
        <location evidence="1">Cell membrane</location>
        <topology evidence="1">Multi-pass membrane protein</topology>
    </subcellularLocation>
</comment>
<dbReference type="EC" id="2.7.7.65" evidence="8"/>
<evidence type="ECO:0000256" key="2">
    <source>
        <dbReference type="ARBA" id="ARBA00022475"/>
    </source>
</evidence>
<keyword evidence="4 6" id="KW-1133">Transmembrane helix</keyword>
<organism evidence="8 9">
    <name type="scientific">Metabacillus endolithicus</name>
    <dbReference type="NCBI Taxonomy" id="1535204"/>
    <lineage>
        <taxon>Bacteria</taxon>
        <taxon>Bacillati</taxon>
        <taxon>Bacillota</taxon>
        <taxon>Bacilli</taxon>
        <taxon>Bacillales</taxon>
        <taxon>Bacillaceae</taxon>
        <taxon>Metabacillus</taxon>
    </lineage>
</organism>
<name>A0ABW5BR46_9BACI</name>
<evidence type="ECO:0000256" key="6">
    <source>
        <dbReference type="SAM" id="Phobius"/>
    </source>
</evidence>
<dbReference type="InterPro" id="IPR033479">
    <property type="entry name" value="dCache_1"/>
</dbReference>
<feature type="transmembrane region" description="Helical" evidence="6">
    <location>
        <begin position="12"/>
        <end position="34"/>
    </location>
</feature>
<dbReference type="PROSITE" id="PS50887">
    <property type="entry name" value="GGDEF"/>
    <property type="match status" value="1"/>
</dbReference>
<dbReference type="Gene3D" id="6.10.340.10">
    <property type="match status" value="1"/>
</dbReference>
<dbReference type="SUPFAM" id="SSF55073">
    <property type="entry name" value="Nucleotide cyclase"/>
    <property type="match status" value="1"/>
</dbReference>
<dbReference type="NCBIfam" id="TIGR00254">
    <property type="entry name" value="GGDEF"/>
    <property type="match status" value="1"/>
</dbReference>
<keyword evidence="3 6" id="KW-0812">Transmembrane</keyword>
<comment type="caution">
    <text evidence="8">The sequence shown here is derived from an EMBL/GenBank/DDBJ whole genome shotgun (WGS) entry which is preliminary data.</text>
</comment>
<dbReference type="CDD" id="cd12912">
    <property type="entry name" value="PDC2_MCP_like"/>
    <property type="match status" value="1"/>
</dbReference>
<dbReference type="InterPro" id="IPR000160">
    <property type="entry name" value="GGDEF_dom"/>
</dbReference>
<sequence>MKIKNRKVRLSTLLTGLVAGSVILTTVILLIASYQSEKESLTNAYLNLNYSKSSKMSRSVDSLFKSMRMSLEETATFLSENDDFKDDEIQDYFELLRNNSRYFNSLSWIDESGVVRSIAPISVGLRGEILSSGETRNIVDSKRQTVSQPYIAPSGRLIVLLAHPLYDQNNHFKGMIGGSIYLQEQNVLNEILGNDIIDENGSYYYVVGPEGKILFHPDKKRIGEDVSGNPIIGKIMQGKSGKEIVTNTKGVTMLAAYSVVPETGWGVVQQTPVTFIYESLYDHIKKLLIYILIPFVSLLALSIFIARKLAKPFFDLSNVVNQISTGKLVSIPEMKSHWNREADLLTKSVTMAIEGMQDKHQQLSYEATTDSLTNTSNRRLLDEVMKEWVTKNKPFTLIAFDIDNFKKVNDTFGHQTGDQVLQFLVKYVQMMIRKNDLLFRYGGEEFVLLIPDVSSTTAYSIAEKIRICVENNVSPTGKHITISIGIAEFPSHTKQQNKLFDLADQALYVSKSQGKNRTTIWNENL</sequence>
<dbReference type="InterPro" id="IPR029787">
    <property type="entry name" value="Nucleotide_cyclase"/>
</dbReference>
<evidence type="ECO:0000256" key="1">
    <source>
        <dbReference type="ARBA" id="ARBA00004651"/>
    </source>
</evidence>
<dbReference type="Proteomes" id="UP001597318">
    <property type="component" value="Unassembled WGS sequence"/>
</dbReference>
<feature type="transmembrane region" description="Helical" evidence="6">
    <location>
        <begin position="287"/>
        <end position="306"/>
    </location>
</feature>